<accession>A0A2U2B3A5</accession>
<gene>
    <name evidence="1" type="ORF">DDZ16_20230</name>
</gene>
<comment type="caution">
    <text evidence="1">The sequence shown here is derived from an EMBL/GenBank/DDBJ whole genome shotgun (WGS) entry which is preliminary data.</text>
</comment>
<dbReference type="AlphaFoldDB" id="A0A2U2B3A5"/>
<dbReference type="RefSeq" id="WP_109266295.1">
    <property type="nucleotide sequence ID" value="NZ_QEWP01000034.1"/>
</dbReference>
<evidence type="ECO:0000313" key="1">
    <source>
        <dbReference type="EMBL" id="PWD97545.1"/>
    </source>
</evidence>
<organism evidence="1 2">
    <name type="scientific">Marinilabilia rubra</name>
    <dbReference type="NCBI Taxonomy" id="2162893"/>
    <lineage>
        <taxon>Bacteria</taxon>
        <taxon>Pseudomonadati</taxon>
        <taxon>Bacteroidota</taxon>
        <taxon>Bacteroidia</taxon>
        <taxon>Marinilabiliales</taxon>
        <taxon>Marinilabiliaceae</taxon>
        <taxon>Marinilabilia</taxon>
    </lineage>
</organism>
<dbReference type="EMBL" id="QEWP01000034">
    <property type="protein sequence ID" value="PWD97545.1"/>
    <property type="molecule type" value="Genomic_DNA"/>
</dbReference>
<evidence type="ECO:0000313" key="2">
    <source>
        <dbReference type="Proteomes" id="UP000244956"/>
    </source>
</evidence>
<sequence length="272" mass="31805">MADTRFLFFILLTITFIGCGPSREKQASGKLSEAQALRDSGRYNLARLKLDTLMEKYGDLTEQIADAMRLMDDINLQEQRRNLEYLDSMILVKEKELEPLMKNFIKSDEYGEPAILIHKRQKPENSYNRTFIRAHLDVEGDFYISSRYYGTSWIKHNQIKVYNSGESVTSEVVPEDGYNNRRFEDGGSKWEIISYRDGADNGIVNFIASNVDKPLKVQFRGEGYYYIVMEKYDKEAVRDGYETSFVLKELAGLRKERKQVERMVMKLEKRME</sequence>
<protein>
    <recommendedName>
        <fullName evidence="3">Lipoprotein</fullName>
    </recommendedName>
</protein>
<proteinExistence type="predicted"/>
<dbReference type="OrthoDB" id="1118012at2"/>
<dbReference type="PROSITE" id="PS51257">
    <property type="entry name" value="PROKAR_LIPOPROTEIN"/>
    <property type="match status" value="1"/>
</dbReference>
<name>A0A2U2B3A5_9BACT</name>
<reference evidence="1 2" key="1">
    <citation type="submission" date="2018-05" db="EMBL/GenBank/DDBJ databases">
        <title>Marinilabilia rubrum sp. nov., isolated from saltern sediment.</title>
        <authorList>
            <person name="Zhang R."/>
        </authorList>
    </citation>
    <scope>NUCLEOTIDE SEQUENCE [LARGE SCALE GENOMIC DNA]</scope>
    <source>
        <strain evidence="1 2">WTE16</strain>
    </source>
</reference>
<evidence type="ECO:0008006" key="3">
    <source>
        <dbReference type="Google" id="ProtNLM"/>
    </source>
</evidence>
<dbReference type="Proteomes" id="UP000244956">
    <property type="component" value="Unassembled WGS sequence"/>
</dbReference>
<keyword evidence="2" id="KW-1185">Reference proteome</keyword>